<evidence type="ECO:0000256" key="8">
    <source>
        <dbReference type="ARBA" id="ARBA00023027"/>
    </source>
</evidence>
<accession>A0A163CJC1</accession>
<evidence type="ECO:0000256" key="2">
    <source>
        <dbReference type="ARBA" id="ARBA00001946"/>
    </source>
</evidence>
<name>A0A163CJC1_DIDRA</name>
<dbReference type="InterPro" id="IPR019818">
    <property type="entry name" value="IsoCit/isopropylmalate_DH_CS"/>
</dbReference>
<keyword evidence="9" id="KW-0464">Manganese</keyword>
<reference evidence="11 12" key="1">
    <citation type="journal article" date="2016" name="Sci. Rep.">
        <title>Draft genome sequencing and secretome analysis of fungal phytopathogen Ascochyta rabiei provides insight into the necrotrophic effector repertoire.</title>
        <authorList>
            <person name="Verma S."/>
            <person name="Gazara R.K."/>
            <person name="Nizam S."/>
            <person name="Parween S."/>
            <person name="Chattopadhyay D."/>
            <person name="Verma P.K."/>
        </authorList>
    </citation>
    <scope>NUCLEOTIDE SEQUENCE [LARGE SCALE GENOMIC DNA]</scope>
    <source>
        <strain evidence="11 12">ArDII</strain>
    </source>
</reference>
<dbReference type="PANTHER" id="PTHR43275">
    <property type="entry name" value="D-MALATE DEHYDROGENASE [DECARBOXYLATING]"/>
    <property type="match status" value="1"/>
</dbReference>
<keyword evidence="8" id="KW-0520">NAD</keyword>
<dbReference type="GO" id="GO:0000287">
    <property type="term" value="F:magnesium ion binding"/>
    <property type="evidence" value="ECO:0007669"/>
    <property type="project" value="InterPro"/>
</dbReference>
<dbReference type="InterPro" id="IPR050501">
    <property type="entry name" value="ICDH/IPMDH"/>
</dbReference>
<keyword evidence="12" id="KW-1185">Reference proteome</keyword>
<evidence type="ECO:0000256" key="4">
    <source>
        <dbReference type="ARBA" id="ARBA00013126"/>
    </source>
</evidence>
<sequence length="367" mass="40439">MPSHVHEIGTVHRIACIPGDGIGVEITEAATQVLTKLSDVLGGFQFDFHSFDWSSKKYLERGWYMPPDGIEQLKKFDAIYFGAVGWPDVPDHISLWNLILPIRKELNQYVNRRPNRILEGTKSPLEGCKIGDLDWMFIRENSEGEYSGQGGVSNESAPHAMATEITVYTRVGTERIMRFAFETARSRPKKHLILCTKSNAMRHGMVFWDKIFYEVAKDYPDVKTEKMLVDAITVRMVLHPKSMDTIVATNLHADILTDLAAALSGSIGIAPSSNLDPTRANPSMFEPIHGSAPDIAGKGIANPVGAFWSAAEMVRWVGEEKAADALMKAVENVTARGVKTKDLGGSENTKGVTEAVCKEIETLFGSS</sequence>
<dbReference type="GO" id="GO:0051287">
    <property type="term" value="F:NAD binding"/>
    <property type="evidence" value="ECO:0007669"/>
    <property type="project" value="InterPro"/>
</dbReference>
<dbReference type="Pfam" id="PF00180">
    <property type="entry name" value="Iso_dh"/>
    <property type="match status" value="1"/>
</dbReference>
<dbReference type="EMBL" id="JYNV01000213">
    <property type="protein sequence ID" value="KZM22506.1"/>
    <property type="molecule type" value="Genomic_DNA"/>
</dbReference>
<dbReference type="SUPFAM" id="SSF53659">
    <property type="entry name" value="Isocitrate/Isopropylmalate dehydrogenase-like"/>
    <property type="match status" value="1"/>
</dbReference>
<comment type="catalytic activity">
    <reaction evidence="10">
        <text>(R)-malate + NAD(+) = pyruvate + CO2 + NADH</text>
        <dbReference type="Rhea" id="RHEA:18365"/>
        <dbReference type="ChEBI" id="CHEBI:15361"/>
        <dbReference type="ChEBI" id="CHEBI:15588"/>
        <dbReference type="ChEBI" id="CHEBI:16526"/>
        <dbReference type="ChEBI" id="CHEBI:57540"/>
        <dbReference type="ChEBI" id="CHEBI:57945"/>
        <dbReference type="EC" id="1.1.1.83"/>
    </reaction>
</comment>
<dbReference type="EC" id="1.1.1.83" evidence="4"/>
<evidence type="ECO:0000256" key="9">
    <source>
        <dbReference type="ARBA" id="ARBA00023211"/>
    </source>
</evidence>
<keyword evidence="7" id="KW-0560">Oxidoreductase</keyword>
<proteinExistence type="inferred from homology"/>
<dbReference type="Proteomes" id="UP000076837">
    <property type="component" value="Unassembled WGS sequence"/>
</dbReference>
<dbReference type="AlphaFoldDB" id="A0A163CJC1"/>
<evidence type="ECO:0000256" key="1">
    <source>
        <dbReference type="ARBA" id="ARBA00001936"/>
    </source>
</evidence>
<dbReference type="InterPro" id="IPR024084">
    <property type="entry name" value="IsoPropMal-DH-like_dom"/>
</dbReference>
<dbReference type="NCBIfam" id="TIGR02089">
    <property type="entry name" value="TTC"/>
    <property type="match status" value="1"/>
</dbReference>
<dbReference type="STRING" id="5454.A0A163CJC1"/>
<dbReference type="SMART" id="SM01329">
    <property type="entry name" value="Iso_dh"/>
    <property type="match status" value="1"/>
</dbReference>
<dbReference type="Gene3D" id="3.40.718.10">
    <property type="entry name" value="Isopropylmalate Dehydrogenase"/>
    <property type="match status" value="1"/>
</dbReference>
<comment type="cofactor">
    <cofactor evidence="1">
        <name>Mn(2+)</name>
        <dbReference type="ChEBI" id="CHEBI:29035"/>
    </cofactor>
</comment>
<dbReference type="InterPro" id="IPR011829">
    <property type="entry name" value="TTC_DH"/>
</dbReference>
<evidence type="ECO:0000256" key="10">
    <source>
        <dbReference type="ARBA" id="ARBA00049301"/>
    </source>
</evidence>
<gene>
    <name evidence="11" type="ORF">ST47_g6382</name>
</gene>
<evidence type="ECO:0000256" key="5">
    <source>
        <dbReference type="ARBA" id="ARBA00022723"/>
    </source>
</evidence>
<evidence type="ECO:0000256" key="3">
    <source>
        <dbReference type="ARBA" id="ARBA00007769"/>
    </source>
</evidence>
<dbReference type="GO" id="GO:0046553">
    <property type="term" value="F:D-malate dehydrogenase (decarboxylating) (NAD+) activity"/>
    <property type="evidence" value="ECO:0007669"/>
    <property type="project" value="UniProtKB-EC"/>
</dbReference>
<comment type="cofactor">
    <cofactor evidence="2">
        <name>Mg(2+)</name>
        <dbReference type="ChEBI" id="CHEBI:18420"/>
    </cofactor>
</comment>
<keyword evidence="5" id="KW-0479">Metal-binding</keyword>
<dbReference type="PROSITE" id="PS00470">
    <property type="entry name" value="IDH_IMDH"/>
    <property type="match status" value="1"/>
</dbReference>
<keyword evidence="6" id="KW-0460">Magnesium</keyword>
<protein>
    <recommendedName>
        <fullName evidence="4">D-malate dehydrogenase (decarboxylating)</fullName>
        <ecNumber evidence="4">1.1.1.83</ecNumber>
    </recommendedName>
</protein>
<dbReference type="PANTHER" id="PTHR43275:SF1">
    <property type="entry name" value="D-MALATE DEHYDROGENASE [DECARBOXYLATING]"/>
    <property type="match status" value="1"/>
</dbReference>
<evidence type="ECO:0000256" key="7">
    <source>
        <dbReference type="ARBA" id="ARBA00023002"/>
    </source>
</evidence>
<organism evidence="11 12">
    <name type="scientific">Didymella rabiei</name>
    <name type="common">Chickpea ascochyta blight fungus</name>
    <name type="synonym">Mycosphaerella rabiei</name>
    <dbReference type="NCBI Taxonomy" id="5454"/>
    <lineage>
        <taxon>Eukaryota</taxon>
        <taxon>Fungi</taxon>
        <taxon>Dikarya</taxon>
        <taxon>Ascomycota</taxon>
        <taxon>Pezizomycotina</taxon>
        <taxon>Dothideomycetes</taxon>
        <taxon>Pleosporomycetidae</taxon>
        <taxon>Pleosporales</taxon>
        <taxon>Pleosporineae</taxon>
        <taxon>Didymellaceae</taxon>
        <taxon>Ascochyta</taxon>
    </lineage>
</organism>
<evidence type="ECO:0000313" key="11">
    <source>
        <dbReference type="EMBL" id="KZM22506.1"/>
    </source>
</evidence>
<comment type="caution">
    <text evidence="11">The sequence shown here is derived from an EMBL/GenBank/DDBJ whole genome shotgun (WGS) entry which is preliminary data.</text>
</comment>
<evidence type="ECO:0000313" key="12">
    <source>
        <dbReference type="Proteomes" id="UP000076837"/>
    </source>
</evidence>
<evidence type="ECO:0000256" key="6">
    <source>
        <dbReference type="ARBA" id="ARBA00022842"/>
    </source>
</evidence>
<comment type="similarity">
    <text evidence="3">Belongs to the isocitrate and isopropylmalate dehydrogenases family.</text>
</comment>